<dbReference type="Pfam" id="PF22481">
    <property type="entry name" value="DUF6985"/>
    <property type="match status" value="1"/>
</dbReference>
<dbReference type="Proteomes" id="UP000604117">
    <property type="component" value="Unassembled WGS sequence"/>
</dbReference>
<reference evidence="2 3" key="1">
    <citation type="submission" date="2021-01" db="EMBL/GenBank/DDBJ databases">
        <title>Whole genome shotgun sequence of Asanoa siamensis NBRC 107932.</title>
        <authorList>
            <person name="Komaki H."/>
            <person name="Tamura T."/>
        </authorList>
    </citation>
    <scope>NUCLEOTIDE SEQUENCE [LARGE SCALE GENOMIC DNA]</scope>
    <source>
        <strain evidence="2 3">NBRC 107932</strain>
    </source>
</reference>
<feature type="domain" description="DUF6985" evidence="1">
    <location>
        <begin position="5"/>
        <end position="91"/>
    </location>
</feature>
<proteinExistence type="predicted"/>
<keyword evidence="3" id="KW-1185">Reference proteome</keyword>
<organism evidence="2 3">
    <name type="scientific">Asanoa siamensis</name>
    <dbReference type="NCBI Taxonomy" id="926357"/>
    <lineage>
        <taxon>Bacteria</taxon>
        <taxon>Bacillati</taxon>
        <taxon>Actinomycetota</taxon>
        <taxon>Actinomycetes</taxon>
        <taxon>Micromonosporales</taxon>
        <taxon>Micromonosporaceae</taxon>
        <taxon>Asanoa</taxon>
    </lineage>
</organism>
<evidence type="ECO:0000259" key="1">
    <source>
        <dbReference type="Pfam" id="PF22481"/>
    </source>
</evidence>
<dbReference type="RefSeq" id="WP_203717976.1">
    <property type="nucleotide sequence ID" value="NZ_BONE01000079.1"/>
</dbReference>
<gene>
    <name evidence="2" type="ORF">Asi02nite_66440</name>
</gene>
<dbReference type="InterPro" id="IPR054254">
    <property type="entry name" value="DUF6985"/>
</dbReference>
<sequence>MAAGPDIFACYQDVAAEGGDEGGFPSIAGPDEVWDYVDLAGEVTVRRDTDAAGPVCLSLECECDWEPEHGLQIVFREGRTVIKVGASDGHLTNASAYGRDDLRDLVYHPVG</sequence>
<dbReference type="EMBL" id="BONE01000079">
    <property type="protein sequence ID" value="GIF77126.1"/>
    <property type="molecule type" value="Genomic_DNA"/>
</dbReference>
<evidence type="ECO:0000313" key="3">
    <source>
        <dbReference type="Proteomes" id="UP000604117"/>
    </source>
</evidence>
<protein>
    <recommendedName>
        <fullName evidence="1">DUF6985 domain-containing protein</fullName>
    </recommendedName>
</protein>
<accession>A0ABQ4D0R9</accession>
<comment type="caution">
    <text evidence="2">The sequence shown here is derived from an EMBL/GenBank/DDBJ whole genome shotgun (WGS) entry which is preliminary data.</text>
</comment>
<name>A0ABQ4D0R9_9ACTN</name>
<evidence type="ECO:0000313" key="2">
    <source>
        <dbReference type="EMBL" id="GIF77126.1"/>
    </source>
</evidence>